<dbReference type="RefSeq" id="WP_029969953.1">
    <property type="nucleotide sequence ID" value="NZ_ATXV01000009.1"/>
</dbReference>
<accession>A0ABD5CQJ8</accession>
<dbReference type="InterPro" id="IPR010985">
    <property type="entry name" value="Ribbon_hlx_hlx"/>
</dbReference>
<dbReference type="PANTHER" id="PTHR36582:SF2">
    <property type="entry name" value="ANTITOXIN PARD"/>
    <property type="match status" value="1"/>
</dbReference>
<dbReference type="EMBL" id="JAVIZN010000002">
    <property type="protein sequence ID" value="MDR6207505.1"/>
    <property type="molecule type" value="Genomic_DNA"/>
</dbReference>
<dbReference type="InterPro" id="IPR038296">
    <property type="entry name" value="ParD_sf"/>
</dbReference>
<dbReference type="Pfam" id="PF03693">
    <property type="entry name" value="ParD_antitoxin"/>
    <property type="match status" value="1"/>
</dbReference>
<dbReference type="CDD" id="cd22231">
    <property type="entry name" value="RHH_NikR_HicB-like"/>
    <property type="match status" value="1"/>
</dbReference>
<comment type="similarity">
    <text evidence="1">Belongs to the ParD antitoxin family.</text>
</comment>
<name>A0ABD5CQJ8_9BURK</name>
<reference evidence="3 4" key="1">
    <citation type="submission" date="2023-08" db="EMBL/GenBank/DDBJ databases">
        <title>Genome sequencing of plant associated microbes to promote plant fitness in Sorghum bicolor and Oryza sativa.</title>
        <authorList>
            <person name="Coleman-Derr D."/>
        </authorList>
    </citation>
    <scope>NUCLEOTIDE SEQUENCE [LARGE SCALE GENOMIC DNA]</scope>
    <source>
        <strain evidence="3 4">SLBN-33</strain>
    </source>
</reference>
<evidence type="ECO:0000256" key="1">
    <source>
        <dbReference type="ARBA" id="ARBA00008580"/>
    </source>
</evidence>
<dbReference type="GeneID" id="97000927"/>
<protein>
    <submittedName>
        <fullName evidence="3">Antitoxin ParD1/3/4</fullName>
    </submittedName>
</protein>
<dbReference type="AlphaFoldDB" id="A0ABD5CQJ8"/>
<evidence type="ECO:0000313" key="3">
    <source>
        <dbReference type="EMBL" id="MDR6207505.1"/>
    </source>
</evidence>
<comment type="caution">
    <text evidence="3">The sequence shown here is derived from an EMBL/GenBank/DDBJ whole genome shotgun (WGS) entry which is preliminary data.</text>
</comment>
<proteinExistence type="inferred from homology"/>
<dbReference type="KEGG" id="pgp:CUJ91_05195"/>
<dbReference type="SUPFAM" id="SSF47598">
    <property type="entry name" value="Ribbon-helix-helix"/>
    <property type="match status" value="1"/>
</dbReference>
<evidence type="ECO:0000256" key="2">
    <source>
        <dbReference type="ARBA" id="ARBA00022649"/>
    </source>
</evidence>
<dbReference type="PANTHER" id="PTHR36582">
    <property type="entry name" value="ANTITOXIN PARD"/>
    <property type="match status" value="1"/>
</dbReference>
<dbReference type="Gene3D" id="6.10.10.120">
    <property type="entry name" value="Antitoxin ParD1-like"/>
    <property type="match status" value="1"/>
</dbReference>
<gene>
    <name evidence="3" type="ORF">QF025_006225</name>
</gene>
<dbReference type="Proteomes" id="UP001245184">
    <property type="component" value="Unassembled WGS sequence"/>
</dbReference>
<dbReference type="InterPro" id="IPR022789">
    <property type="entry name" value="ParD"/>
</dbReference>
<dbReference type="NCBIfam" id="TIGR02606">
    <property type="entry name" value="antidote_CC2985"/>
    <property type="match status" value="1"/>
</dbReference>
<keyword evidence="2" id="KW-1277">Toxin-antitoxin system</keyword>
<evidence type="ECO:0000313" key="4">
    <source>
        <dbReference type="Proteomes" id="UP001245184"/>
    </source>
</evidence>
<organism evidence="3 4">
    <name type="scientific">Paraburkholderia graminis</name>
    <dbReference type="NCBI Taxonomy" id="60548"/>
    <lineage>
        <taxon>Bacteria</taxon>
        <taxon>Pseudomonadati</taxon>
        <taxon>Pseudomonadota</taxon>
        <taxon>Betaproteobacteria</taxon>
        <taxon>Burkholderiales</taxon>
        <taxon>Burkholderiaceae</taxon>
        <taxon>Paraburkholderia</taxon>
    </lineage>
</organism>
<sequence>MPAKYAISISLTEHLASFIKTEIASGRYGTASEVVRAGLRLLQERTPGRAVADNSGDAASLKRKQRARARERALLAEKS</sequence>